<evidence type="ECO:0000313" key="3">
    <source>
        <dbReference type="Proteomes" id="UP001142055"/>
    </source>
</evidence>
<organism evidence="2 3">
    <name type="scientific">Blomia tropicalis</name>
    <name type="common">Mite</name>
    <dbReference type="NCBI Taxonomy" id="40697"/>
    <lineage>
        <taxon>Eukaryota</taxon>
        <taxon>Metazoa</taxon>
        <taxon>Ecdysozoa</taxon>
        <taxon>Arthropoda</taxon>
        <taxon>Chelicerata</taxon>
        <taxon>Arachnida</taxon>
        <taxon>Acari</taxon>
        <taxon>Acariformes</taxon>
        <taxon>Sarcoptiformes</taxon>
        <taxon>Astigmata</taxon>
        <taxon>Glycyphagoidea</taxon>
        <taxon>Echimyopodidae</taxon>
        <taxon>Blomia</taxon>
    </lineage>
</organism>
<reference evidence="2" key="1">
    <citation type="submission" date="2022-12" db="EMBL/GenBank/DDBJ databases">
        <title>Genome assemblies of Blomia tropicalis.</title>
        <authorList>
            <person name="Cui Y."/>
        </authorList>
    </citation>
    <scope>NUCLEOTIDE SEQUENCE</scope>
    <source>
        <tissue evidence="2">Adult mites</tissue>
    </source>
</reference>
<evidence type="ECO:0000256" key="1">
    <source>
        <dbReference type="SAM" id="MobiDB-lite"/>
    </source>
</evidence>
<name>A0A9Q0M804_BLOTA</name>
<comment type="caution">
    <text evidence="2">The sequence shown here is derived from an EMBL/GenBank/DDBJ whole genome shotgun (WGS) entry which is preliminary data.</text>
</comment>
<evidence type="ECO:0000313" key="2">
    <source>
        <dbReference type="EMBL" id="KAJ6220800.1"/>
    </source>
</evidence>
<dbReference type="Proteomes" id="UP001142055">
    <property type="component" value="Chromosome 2"/>
</dbReference>
<proteinExistence type="predicted"/>
<protein>
    <submittedName>
        <fullName evidence="2">Uncharacterized protein</fullName>
    </submittedName>
</protein>
<feature type="region of interest" description="Disordered" evidence="1">
    <location>
        <begin position="213"/>
        <end position="236"/>
    </location>
</feature>
<feature type="compositionally biased region" description="Low complexity" evidence="1">
    <location>
        <begin position="138"/>
        <end position="152"/>
    </location>
</feature>
<sequence>MATTLDDTTRQCNSRLRVTDRSGTFSAWAELQDQYVHRWISLIRKCNVNLTDHKQLNGTTIKSNSEKPTNGNYDTNVILLLFRGQIYLEITGDIQRGSELVLRSPEILLVHETESFTDATGYRCGNGLLQTELETNESNKQQQSSPPTSSNQIKSTRSYANKTTSKDPLWNLYNSSHNYNSFWNGLANQPNPSESIEQLFGINSTLLTKYLQGQSPTNPKDGFEYKSRSRNLSSSDTRSESEEFCVFRNVSSIRGEATHNAPMVGVFRRVSNMFGCPMCLDVASFSAQLRVKVDKRLAALIDRG</sequence>
<dbReference type="AlphaFoldDB" id="A0A9Q0M804"/>
<dbReference type="EMBL" id="JAPWDV010000002">
    <property type="protein sequence ID" value="KAJ6220800.1"/>
    <property type="molecule type" value="Genomic_DNA"/>
</dbReference>
<keyword evidence="3" id="KW-1185">Reference proteome</keyword>
<gene>
    <name evidence="2" type="ORF">RDWZM_006612</name>
</gene>
<accession>A0A9Q0M804</accession>
<feature type="region of interest" description="Disordered" evidence="1">
    <location>
        <begin position="135"/>
        <end position="161"/>
    </location>
</feature>